<reference evidence="7" key="1">
    <citation type="journal article" date="2020" name="Stud. Mycol.">
        <title>101 Dothideomycetes genomes: a test case for predicting lifestyles and emergence of pathogens.</title>
        <authorList>
            <person name="Haridas S."/>
            <person name="Albert R."/>
            <person name="Binder M."/>
            <person name="Bloem J."/>
            <person name="Labutti K."/>
            <person name="Salamov A."/>
            <person name="Andreopoulos B."/>
            <person name="Baker S."/>
            <person name="Barry K."/>
            <person name="Bills G."/>
            <person name="Bluhm B."/>
            <person name="Cannon C."/>
            <person name="Castanera R."/>
            <person name="Culley D."/>
            <person name="Daum C."/>
            <person name="Ezra D."/>
            <person name="Gonzalez J."/>
            <person name="Henrissat B."/>
            <person name="Kuo A."/>
            <person name="Liang C."/>
            <person name="Lipzen A."/>
            <person name="Lutzoni F."/>
            <person name="Magnuson J."/>
            <person name="Mondo S."/>
            <person name="Nolan M."/>
            <person name="Ohm R."/>
            <person name="Pangilinan J."/>
            <person name="Park H.-J."/>
            <person name="Ramirez L."/>
            <person name="Alfaro M."/>
            <person name="Sun H."/>
            <person name="Tritt A."/>
            <person name="Yoshinaga Y."/>
            <person name="Zwiers L.-H."/>
            <person name="Turgeon B."/>
            <person name="Goodwin S."/>
            <person name="Spatafora J."/>
            <person name="Crous P."/>
            <person name="Grigoriev I."/>
        </authorList>
    </citation>
    <scope>NUCLEOTIDE SEQUENCE</scope>
    <source>
        <strain evidence="7">CBS 260.36</strain>
    </source>
</reference>
<dbReference type="EMBL" id="ML996090">
    <property type="protein sequence ID" value="KAF2149835.1"/>
    <property type="molecule type" value="Genomic_DNA"/>
</dbReference>
<evidence type="ECO:0000256" key="5">
    <source>
        <dbReference type="ARBA" id="ARBA00023242"/>
    </source>
</evidence>
<keyword evidence="4" id="KW-0508">mRNA splicing</keyword>
<evidence type="ECO:0000256" key="2">
    <source>
        <dbReference type="ARBA" id="ARBA00022664"/>
    </source>
</evidence>
<dbReference type="PANTHER" id="PTHR17204">
    <property type="entry name" value="PRE-MRNA PROCESSING PROTEIN PRP39-RELATED"/>
    <property type="match status" value="1"/>
</dbReference>
<evidence type="ECO:0008006" key="9">
    <source>
        <dbReference type="Google" id="ProtNLM"/>
    </source>
</evidence>
<dbReference type="SMART" id="SM00386">
    <property type="entry name" value="HAT"/>
    <property type="match status" value="6"/>
</dbReference>
<dbReference type="OrthoDB" id="10265668at2759"/>
<dbReference type="Pfam" id="PF23241">
    <property type="entry name" value="HAT_PRP39_C"/>
    <property type="match status" value="1"/>
</dbReference>
<proteinExistence type="inferred from homology"/>
<keyword evidence="3" id="KW-0677">Repeat</keyword>
<evidence type="ECO:0000256" key="3">
    <source>
        <dbReference type="ARBA" id="ARBA00022737"/>
    </source>
</evidence>
<dbReference type="GO" id="GO:0030627">
    <property type="term" value="F:pre-mRNA 5'-splice site binding"/>
    <property type="evidence" value="ECO:0007669"/>
    <property type="project" value="TreeGrafter"/>
</dbReference>
<dbReference type="InterPro" id="IPR003107">
    <property type="entry name" value="HAT"/>
</dbReference>
<dbReference type="GO" id="GO:0000395">
    <property type="term" value="P:mRNA 5'-splice site recognition"/>
    <property type="evidence" value="ECO:0007669"/>
    <property type="project" value="TreeGrafter"/>
</dbReference>
<sequence>MADYSYGGDDETAELRKLNAEVLSNPDEFENWEKLVRAAETLEGGLNRNSSPQSISAARDVYDRFLAKFPLFFGYWKKYADLEFSIAGTESAEFIYERAVASIGVSVDLWTNYCNFKVETCHEPEIIRELFERAADSVGLDFLAHPFWDKYLEFEERLESPDRTYAILARIIHIPLHQYARYFEQYRSMSHSRPITELAPEAVLQQFGADSKSLARMGTSIPQDSERDIRHKADQYYLETFHRTQAETNKRWTFEQEIKRPYFHVTELDEAQLLNWTKYLDFEEAEGDYRRITFLYERCLVTAAHYDEFWQRYARYMYAQENKAEETRGIFARASCFYTPIARPAIRMQWALFEESVARPDVASEIYDAILAVMPDNVPAITHLANLKLRQTGQSAAVEIYEQHLNTNENSSATKGSVVAEFAKLIYQSTSDAGQARKIFEQYRAICIDSEPFWAGWLEFESSLPASAKHLAQVKAVHSQIRSGTRLSVDDIKSLSHKYMSFLAQRGDKSAALEYLELDALVNGSAVVGAYMRAKTSAVADGNAAAKVNGGR</sequence>
<dbReference type="AlphaFoldDB" id="A0A9P4MDE4"/>
<dbReference type="FunFam" id="1.25.40.10:FF:000451">
    <property type="entry name" value="mRNA splicing protein (Prp39), putative"/>
    <property type="match status" value="1"/>
</dbReference>
<dbReference type="Proteomes" id="UP000799439">
    <property type="component" value="Unassembled WGS sequence"/>
</dbReference>
<name>A0A9P4MDE4_9PEZI</name>
<comment type="similarity">
    <text evidence="6">Belongs to the PRP39 family.</text>
</comment>
<dbReference type="Gene3D" id="1.25.40.10">
    <property type="entry name" value="Tetratricopeptide repeat domain"/>
    <property type="match status" value="2"/>
</dbReference>
<dbReference type="GO" id="GO:0000243">
    <property type="term" value="C:commitment complex"/>
    <property type="evidence" value="ECO:0007669"/>
    <property type="project" value="TreeGrafter"/>
</dbReference>
<accession>A0A9P4MDE4</accession>
<evidence type="ECO:0000256" key="6">
    <source>
        <dbReference type="ARBA" id="ARBA00038019"/>
    </source>
</evidence>
<keyword evidence="5" id="KW-0539">Nucleus</keyword>
<keyword evidence="2" id="KW-0507">mRNA processing</keyword>
<keyword evidence="8" id="KW-1185">Reference proteome</keyword>
<dbReference type="GO" id="GO:0005685">
    <property type="term" value="C:U1 snRNP"/>
    <property type="evidence" value="ECO:0007669"/>
    <property type="project" value="TreeGrafter"/>
</dbReference>
<evidence type="ECO:0000256" key="4">
    <source>
        <dbReference type="ARBA" id="ARBA00023187"/>
    </source>
</evidence>
<dbReference type="Pfam" id="PF23240">
    <property type="entry name" value="HAT_PRP39_N"/>
    <property type="match status" value="1"/>
</dbReference>
<dbReference type="SUPFAM" id="SSF48452">
    <property type="entry name" value="TPR-like"/>
    <property type="match status" value="1"/>
</dbReference>
<comment type="subcellular location">
    <subcellularLocation>
        <location evidence="1">Nucleus</location>
    </subcellularLocation>
</comment>
<dbReference type="FunFam" id="1.25.40.10:FF:000064">
    <property type="entry name" value="Putative pre-mrna-processing factor 39"/>
    <property type="match status" value="1"/>
</dbReference>
<dbReference type="InterPro" id="IPR059164">
    <property type="entry name" value="HAT_PRP39_C"/>
</dbReference>
<evidence type="ECO:0000256" key="1">
    <source>
        <dbReference type="ARBA" id="ARBA00004123"/>
    </source>
</evidence>
<evidence type="ECO:0000313" key="7">
    <source>
        <dbReference type="EMBL" id="KAF2149835.1"/>
    </source>
</evidence>
<gene>
    <name evidence="7" type="ORF">K461DRAFT_281052</name>
</gene>
<protein>
    <recommendedName>
        <fullName evidence="9">Suppressor of forked domain-containing protein</fullName>
    </recommendedName>
</protein>
<evidence type="ECO:0000313" key="8">
    <source>
        <dbReference type="Proteomes" id="UP000799439"/>
    </source>
</evidence>
<dbReference type="InterPro" id="IPR011990">
    <property type="entry name" value="TPR-like_helical_dom_sf"/>
</dbReference>
<dbReference type="GO" id="GO:0071004">
    <property type="term" value="C:U2-type prespliceosome"/>
    <property type="evidence" value="ECO:0007669"/>
    <property type="project" value="TreeGrafter"/>
</dbReference>
<organism evidence="7 8">
    <name type="scientific">Myriangium duriaei CBS 260.36</name>
    <dbReference type="NCBI Taxonomy" id="1168546"/>
    <lineage>
        <taxon>Eukaryota</taxon>
        <taxon>Fungi</taxon>
        <taxon>Dikarya</taxon>
        <taxon>Ascomycota</taxon>
        <taxon>Pezizomycotina</taxon>
        <taxon>Dothideomycetes</taxon>
        <taxon>Dothideomycetidae</taxon>
        <taxon>Myriangiales</taxon>
        <taxon>Myriangiaceae</taxon>
        <taxon>Myriangium</taxon>
    </lineage>
</organism>
<comment type="caution">
    <text evidence="7">The sequence shown here is derived from an EMBL/GenBank/DDBJ whole genome shotgun (WGS) entry which is preliminary data.</text>
</comment>
<dbReference type="PANTHER" id="PTHR17204:SF5">
    <property type="entry name" value="PRE-MRNA-PROCESSING FACTOR 39"/>
    <property type="match status" value="1"/>
</dbReference>